<dbReference type="OrthoDB" id="2399720at2759"/>
<feature type="compositionally biased region" description="Basic and acidic residues" evidence="1">
    <location>
        <begin position="1178"/>
        <end position="1190"/>
    </location>
</feature>
<feature type="compositionally biased region" description="Basic and acidic residues" evidence="1">
    <location>
        <begin position="707"/>
        <end position="722"/>
    </location>
</feature>
<evidence type="ECO:0000256" key="1">
    <source>
        <dbReference type="SAM" id="MobiDB-lite"/>
    </source>
</evidence>
<name>A0A8H7ERM7_9FUNG</name>
<comment type="caution">
    <text evidence="2">The sequence shown here is derived from an EMBL/GenBank/DDBJ whole genome shotgun (WGS) entry which is preliminary data.</text>
</comment>
<dbReference type="EMBL" id="JABAYA010000144">
    <property type="protein sequence ID" value="KAF7723636.1"/>
    <property type="molecule type" value="Genomic_DNA"/>
</dbReference>
<reference evidence="2" key="1">
    <citation type="submission" date="2020-01" db="EMBL/GenBank/DDBJ databases">
        <title>Genome Sequencing of Three Apophysomyces-Like Fungal Strains Confirms a Novel Fungal Genus in the Mucoromycota with divergent Burkholderia-like Endosymbiotic Bacteria.</title>
        <authorList>
            <person name="Stajich J.E."/>
            <person name="Macias A.M."/>
            <person name="Carter-House D."/>
            <person name="Lovett B."/>
            <person name="Kasson L.R."/>
            <person name="Berry K."/>
            <person name="Grigoriev I."/>
            <person name="Chang Y."/>
            <person name="Spatafora J."/>
            <person name="Kasson M.T."/>
        </authorList>
    </citation>
    <scope>NUCLEOTIDE SEQUENCE</scope>
    <source>
        <strain evidence="2">NRRL A-21654</strain>
    </source>
</reference>
<feature type="compositionally biased region" description="Low complexity" evidence="1">
    <location>
        <begin position="550"/>
        <end position="559"/>
    </location>
</feature>
<feature type="region of interest" description="Disordered" evidence="1">
    <location>
        <begin position="1"/>
        <end position="208"/>
    </location>
</feature>
<feature type="compositionally biased region" description="Basic and acidic residues" evidence="1">
    <location>
        <begin position="537"/>
        <end position="548"/>
    </location>
</feature>
<sequence>MSGESQTSTNNRFGAMSKKYPGSPKSPIANSNTSGNRNGNNTRARLLTSKITAPRPINLPSLRRENAWSETPTTTAHPPVNTGWGSPSTSPFTSPQTKQTEIKSTSINSSPEQSTTSPTSNKNQNANVSPTLPKSPQHHESPLSPTSPPQLTRAWAVPSNPSTIPSTDPDDFPSTTESATVRKENVKDQKQETDPDAEPRHATWDEMVSEDLDFSVSVVEFADGTKVKVDTGEDGEDVHKQKEDQQDESEVVSPSDRFTEDYDRSYPPQLRSVRGDQTRSAADDHGRHGERGGGYYKPQRYEKWRNNFEEGRENGSLPPRYAQSYDRRMSSERSDMRGNHSNDFPSDRRPSNTSSERSAWGKHFGHDHTRRDSPTTGETERGWGRGRGRYDSRGNQEAKGGFHPTLLQRSRRMSDQSALSEHSRDESRRSYSADTQDASNGKASTSEANTTKVQDDSEERPPELSAAQREVMLTAAERAKKRRDEEEAELEASRERARQKAMALAEQCGNKSTKSVANKNDKSGSSETAETSAPKTIQEEKKQDERRAPKTSPAPSKPSDQPTADSDNEISTIVAHENPSINLAATTQVDNVSDSKTGETKKQEANEGMVEAKEHGDVTETGDEGKSGLDSSAVTVDTPPKKATFPMTEDDENWEQYVSQLKDSNSPTVSVNTTVNAWNSYASRLQKVTNERRQVLLRTAGHADATVEVHDYQRETRLHPSREPVQPRSARGVRSNREENQGRGIRGVGKESSDRSNRDVDSRPARGGGNRAETAVSWRRRSDKPAAGTSERPNEKQEDAIEKHVRDIASSNTEDQPLFATIETLSEKELPSEQVTKEADIQEQPRLEEEANEVSQPSTAPVVQNTIGKEAKQKKKRSKLHKSSSPIFPEAVERVALKKLSSISFMIDREESDLDITTLKKALVANKADTATEPEIRESIAESPGSPSIHQNDAKNVPSAEPGSYPTENGVRKDYLANTVGSPVADRHYPFPDPRAVSSNPNFPFLVYQFPNTMPFGVRPEQGFVPNKHQQHPASIYLVPPQQFQTGNQYMVAFSQAPSNMQPQALYPQALHWQPPPLANYAASTHSEHRPRRSSANPRSPRSPRLNKLESHQEPSEETNVSSPSAGSELTTRSADPLPWGQSANYGGRTPGYHRGRGGASRGRTSWSGRGRGYSGAKHQEAAPKEKADN</sequence>
<feature type="compositionally biased region" description="Basic and acidic residues" evidence="1">
    <location>
        <begin position="596"/>
        <end position="627"/>
    </location>
</feature>
<evidence type="ECO:0000313" key="3">
    <source>
        <dbReference type="Proteomes" id="UP000605846"/>
    </source>
</evidence>
<feature type="compositionally biased region" description="Low complexity" evidence="1">
    <location>
        <begin position="109"/>
        <end position="120"/>
    </location>
</feature>
<feature type="compositionally biased region" description="Basic and acidic residues" evidence="1">
    <location>
        <begin position="325"/>
        <end position="350"/>
    </location>
</feature>
<feature type="compositionally biased region" description="Basic and acidic residues" evidence="1">
    <location>
        <begin position="453"/>
        <end position="462"/>
    </location>
</feature>
<feature type="region of interest" description="Disordered" evidence="1">
    <location>
        <begin position="929"/>
        <end position="971"/>
    </location>
</feature>
<feature type="compositionally biased region" description="Polar residues" evidence="1">
    <location>
        <begin position="579"/>
        <end position="595"/>
    </location>
</feature>
<feature type="compositionally biased region" description="Polar residues" evidence="1">
    <location>
        <begin position="432"/>
        <end position="452"/>
    </location>
</feature>
<feature type="compositionally biased region" description="Low complexity" evidence="1">
    <location>
        <begin position="1094"/>
        <end position="1104"/>
    </location>
</feature>
<feature type="compositionally biased region" description="Basic and acidic residues" evidence="1">
    <location>
        <begin position="825"/>
        <end position="849"/>
    </location>
</feature>
<feature type="compositionally biased region" description="Polar residues" evidence="1">
    <location>
        <begin position="1118"/>
        <end position="1134"/>
    </location>
</feature>
<feature type="compositionally biased region" description="Basic and acidic residues" evidence="1">
    <location>
        <begin position="273"/>
        <end position="291"/>
    </location>
</feature>
<feature type="compositionally biased region" description="Polar residues" evidence="1">
    <location>
        <begin position="509"/>
        <end position="518"/>
    </location>
</feature>
<keyword evidence="3" id="KW-1185">Reference proteome</keyword>
<proteinExistence type="predicted"/>
<feature type="compositionally biased region" description="Low complexity" evidence="1">
    <location>
        <begin position="29"/>
        <end position="44"/>
    </location>
</feature>
<feature type="region of interest" description="Disordered" evidence="1">
    <location>
        <begin position="707"/>
        <end position="888"/>
    </location>
</feature>
<feature type="region of interest" description="Disordered" evidence="1">
    <location>
        <begin position="221"/>
        <end position="652"/>
    </location>
</feature>
<feature type="compositionally biased region" description="Basic and acidic residues" evidence="1">
    <location>
        <begin position="364"/>
        <end position="396"/>
    </location>
</feature>
<dbReference type="AlphaFoldDB" id="A0A8H7ERM7"/>
<feature type="compositionally biased region" description="Low complexity" evidence="1">
    <location>
        <begin position="86"/>
        <end position="99"/>
    </location>
</feature>
<gene>
    <name evidence="2" type="ORF">EC973_001778</name>
</gene>
<feature type="compositionally biased region" description="Polar residues" evidence="1">
    <location>
        <begin position="121"/>
        <end position="134"/>
    </location>
</feature>
<accession>A0A8H7ERM7</accession>
<feature type="compositionally biased region" description="Basic and acidic residues" evidence="1">
    <location>
        <begin position="748"/>
        <end position="764"/>
    </location>
</feature>
<feature type="compositionally biased region" description="Polar residues" evidence="1">
    <location>
        <begin position="853"/>
        <end position="867"/>
    </location>
</feature>
<protein>
    <submittedName>
        <fullName evidence="2">Uncharacterized protein</fullName>
    </submittedName>
</protein>
<feature type="compositionally biased region" description="Basic and acidic residues" evidence="1">
    <location>
        <begin position="180"/>
        <end position="204"/>
    </location>
</feature>
<feature type="compositionally biased region" description="Basic and acidic residues" evidence="1">
    <location>
        <begin position="299"/>
        <end position="313"/>
    </location>
</feature>
<feature type="compositionally biased region" description="Basic residues" evidence="1">
    <location>
        <begin position="872"/>
        <end position="882"/>
    </location>
</feature>
<feature type="compositionally biased region" description="Basic and acidic residues" evidence="1">
    <location>
        <begin position="421"/>
        <end position="431"/>
    </location>
</feature>
<feature type="compositionally biased region" description="Polar residues" evidence="1">
    <location>
        <begin position="560"/>
        <end position="571"/>
    </location>
</feature>
<organism evidence="2 3">
    <name type="scientific">Apophysomyces ossiformis</name>
    <dbReference type="NCBI Taxonomy" id="679940"/>
    <lineage>
        <taxon>Eukaryota</taxon>
        <taxon>Fungi</taxon>
        <taxon>Fungi incertae sedis</taxon>
        <taxon>Mucoromycota</taxon>
        <taxon>Mucoromycotina</taxon>
        <taxon>Mucoromycetes</taxon>
        <taxon>Mucorales</taxon>
        <taxon>Mucorineae</taxon>
        <taxon>Mucoraceae</taxon>
        <taxon>Apophysomyces</taxon>
    </lineage>
</organism>
<feature type="compositionally biased region" description="Basic and acidic residues" evidence="1">
    <location>
        <begin position="792"/>
        <end position="807"/>
    </location>
</feature>
<feature type="compositionally biased region" description="Polar residues" evidence="1">
    <location>
        <begin position="1"/>
        <end position="12"/>
    </location>
</feature>
<feature type="compositionally biased region" description="Basic and acidic residues" evidence="1">
    <location>
        <begin position="223"/>
        <end position="244"/>
    </location>
</feature>
<evidence type="ECO:0000313" key="2">
    <source>
        <dbReference type="EMBL" id="KAF7723636.1"/>
    </source>
</evidence>
<feature type="compositionally biased region" description="Polar residues" evidence="1">
    <location>
        <begin position="525"/>
        <end position="535"/>
    </location>
</feature>
<feature type="region of interest" description="Disordered" evidence="1">
    <location>
        <begin position="1077"/>
        <end position="1190"/>
    </location>
</feature>
<dbReference type="Proteomes" id="UP000605846">
    <property type="component" value="Unassembled WGS sequence"/>
</dbReference>